<reference evidence="1" key="1">
    <citation type="journal article" date="2019" name="bioRxiv">
        <title>The Genome of the Zebra Mussel, Dreissena polymorpha: A Resource for Invasive Species Research.</title>
        <authorList>
            <person name="McCartney M.A."/>
            <person name="Auch B."/>
            <person name="Kono T."/>
            <person name="Mallez S."/>
            <person name="Zhang Y."/>
            <person name="Obille A."/>
            <person name="Becker A."/>
            <person name="Abrahante J.E."/>
            <person name="Garbe J."/>
            <person name="Badalamenti J.P."/>
            <person name="Herman A."/>
            <person name="Mangelson H."/>
            <person name="Liachko I."/>
            <person name="Sullivan S."/>
            <person name="Sone E.D."/>
            <person name="Koren S."/>
            <person name="Silverstein K.A.T."/>
            <person name="Beckman K.B."/>
            <person name="Gohl D.M."/>
        </authorList>
    </citation>
    <scope>NUCLEOTIDE SEQUENCE</scope>
    <source>
        <strain evidence="1">Duluth1</strain>
        <tissue evidence="1">Whole animal</tissue>
    </source>
</reference>
<dbReference type="AlphaFoldDB" id="A0A9D4HQ02"/>
<comment type="caution">
    <text evidence="1">The sequence shown here is derived from an EMBL/GenBank/DDBJ whole genome shotgun (WGS) entry which is preliminary data.</text>
</comment>
<protein>
    <submittedName>
        <fullName evidence="1">Uncharacterized protein</fullName>
    </submittedName>
</protein>
<organism evidence="1 2">
    <name type="scientific">Dreissena polymorpha</name>
    <name type="common">Zebra mussel</name>
    <name type="synonym">Mytilus polymorpha</name>
    <dbReference type="NCBI Taxonomy" id="45954"/>
    <lineage>
        <taxon>Eukaryota</taxon>
        <taxon>Metazoa</taxon>
        <taxon>Spiralia</taxon>
        <taxon>Lophotrochozoa</taxon>
        <taxon>Mollusca</taxon>
        <taxon>Bivalvia</taxon>
        <taxon>Autobranchia</taxon>
        <taxon>Heteroconchia</taxon>
        <taxon>Euheterodonta</taxon>
        <taxon>Imparidentia</taxon>
        <taxon>Neoheterodontei</taxon>
        <taxon>Myida</taxon>
        <taxon>Dreissenoidea</taxon>
        <taxon>Dreissenidae</taxon>
        <taxon>Dreissena</taxon>
    </lineage>
</organism>
<sequence>MILCYEKHIAVVIIYNFCCLQLENKRFHEELLAGIREHERQEKNEMAICNQHETRTACE</sequence>
<evidence type="ECO:0000313" key="2">
    <source>
        <dbReference type="Proteomes" id="UP000828390"/>
    </source>
</evidence>
<dbReference type="Proteomes" id="UP000828390">
    <property type="component" value="Unassembled WGS sequence"/>
</dbReference>
<proteinExistence type="predicted"/>
<name>A0A9D4HQ02_DREPO</name>
<dbReference type="EMBL" id="JAIWYP010000012">
    <property type="protein sequence ID" value="KAH3727254.1"/>
    <property type="molecule type" value="Genomic_DNA"/>
</dbReference>
<reference evidence="1" key="2">
    <citation type="submission" date="2020-11" db="EMBL/GenBank/DDBJ databases">
        <authorList>
            <person name="McCartney M.A."/>
            <person name="Auch B."/>
            <person name="Kono T."/>
            <person name="Mallez S."/>
            <person name="Becker A."/>
            <person name="Gohl D.M."/>
            <person name="Silverstein K.A.T."/>
            <person name="Koren S."/>
            <person name="Bechman K.B."/>
            <person name="Herman A."/>
            <person name="Abrahante J.E."/>
            <person name="Garbe J."/>
        </authorList>
    </citation>
    <scope>NUCLEOTIDE SEQUENCE</scope>
    <source>
        <strain evidence="1">Duluth1</strain>
        <tissue evidence="1">Whole animal</tissue>
    </source>
</reference>
<evidence type="ECO:0000313" key="1">
    <source>
        <dbReference type="EMBL" id="KAH3727254.1"/>
    </source>
</evidence>
<keyword evidence="2" id="KW-1185">Reference proteome</keyword>
<gene>
    <name evidence="1" type="ORF">DPMN_053184</name>
</gene>
<accession>A0A9D4HQ02</accession>